<gene>
    <name evidence="7" type="ORF">C5L31_000314</name>
</gene>
<protein>
    <recommendedName>
        <fullName evidence="4">6-carboxy-5,6,7,8-tetrahydropterin synthase</fullName>
        <ecNumber evidence="3">4.1.2.50</ecNumber>
    </recommendedName>
    <alternativeName>
        <fullName evidence="5">Queuosine biosynthesis protein QueD</fullName>
    </alternativeName>
</protein>
<dbReference type="Proteomes" id="UP000294854">
    <property type="component" value="Unassembled WGS sequence"/>
</dbReference>
<comment type="similarity">
    <text evidence="2">Belongs to the PTPS family. QueD subfamily.</text>
</comment>
<dbReference type="InterPro" id="IPR017543">
    <property type="entry name" value="6-PTP_synth-rel_bac"/>
</dbReference>
<accession>A0A4R5NL65</accession>
<sequence length="79" mass="9186">MVIFNDMEKSVNEVLSLINGKFLNDLAYFETVNPSVENVTVYLFNLIRKELKKIHARLSRIEVGESPTRFYCLSVDEDE</sequence>
<dbReference type="SUPFAM" id="SSF55620">
    <property type="entry name" value="Tetrahydrobiopterin biosynthesis enzymes-like"/>
    <property type="match status" value="1"/>
</dbReference>
<dbReference type="AlphaFoldDB" id="A0A4R5NL65"/>
<dbReference type="EMBL" id="PUFO01000066">
    <property type="protein sequence ID" value="TDG75440.1"/>
    <property type="molecule type" value="Genomic_DNA"/>
</dbReference>
<evidence type="ECO:0000313" key="7">
    <source>
        <dbReference type="EMBL" id="TDG75440.1"/>
    </source>
</evidence>
<keyword evidence="8" id="KW-1185">Reference proteome</keyword>
<evidence type="ECO:0000256" key="1">
    <source>
        <dbReference type="ARBA" id="ARBA00005061"/>
    </source>
</evidence>
<evidence type="ECO:0000256" key="5">
    <source>
        <dbReference type="ARBA" id="ARBA00031449"/>
    </source>
</evidence>
<comment type="catalytic activity">
    <reaction evidence="6">
        <text>7,8-dihydroneopterin 3'-triphosphate + H2O = 6-carboxy-5,6,7,8-tetrahydropterin + triphosphate + acetaldehyde + 2 H(+)</text>
        <dbReference type="Rhea" id="RHEA:27966"/>
        <dbReference type="ChEBI" id="CHEBI:15343"/>
        <dbReference type="ChEBI" id="CHEBI:15377"/>
        <dbReference type="ChEBI" id="CHEBI:15378"/>
        <dbReference type="ChEBI" id="CHEBI:18036"/>
        <dbReference type="ChEBI" id="CHEBI:58462"/>
        <dbReference type="ChEBI" id="CHEBI:61032"/>
        <dbReference type="EC" id="4.1.2.50"/>
    </reaction>
</comment>
<comment type="pathway">
    <text evidence="1">Purine metabolism; 7-cyano-7-deazaguanine biosynthesis.</text>
</comment>
<dbReference type="InterPro" id="IPR038418">
    <property type="entry name" value="6-PTP_synth/QueD_sf"/>
</dbReference>
<dbReference type="NCBIfam" id="TIGR03112">
    <property type="entry name" value="6_pyr_pter_rel"/>
    <property type="match status" value="1"/>
</dbReference>
<dbReference type="UniPathway" id="UPA00391"/>
<dbReference type="STRING" id="1122149.FD44_GL001472"/>
<dbReference type="EC" id="4.1.2.50" evidence="3"/>
<evidence type="ECO:0000313" key="8">
    <source>
        <dbReference type="Proteomes" id="UP000294854"/>
    </source>
</evidence>
<evidence type="ECO:0000256" key="6">
    <source>
        <dbReference type="ARBA" id="ARBA00048807"/>
    </source>
</evidence>
<reference evidence="7 8" key="1">
    <citation type="journal article" date="2019" name="Appl. Microbiol. Biotechnol.">
        <title>Uncovering carbohydrate metabolism through a genotype-phenotype association study of 56 lactic acid bacteria genomes.</title>
        <authorList>
            <person name="Buron-Moles G."/>
            <person name="Chailyan A."/>
            <person name="Dolejs I."/>
            <person name="Forster J."/>
            <person name="Miks M.H."/>
        </authorList>
    </citation>
    <scope>NUCLEOTIDE SEQUENCE [LARGE SCALE GENOMIC DNA]</scope>
    <source>
        <strain evidence="7 8">ATCC 49373</strain>
    </source>
</reference>
<dbReference type="Pfam" id="PF01242">
    <property type="entry name" value="PTPS"/>
    <property type="match status" value="1"/>
</dbReference>
<dbReference type="InterPro" id="IPR007115">
    <property type="entry name" value="6-PTP_synth/QueD"/>
</dbReference>
<organism evidence="7 8">
    <name type="scientific">Secundilactobacillus malefermentans</name>
    <dbReference type="NCBI Taxonomy" id="176292"/>
    <lineage>
        <taxon>Bacteria</taxon>
        <taxon>Bacillati</taxon>
        <taxon>Bacillota</taxon>
        <taxon>Bacilli</taxon>
        <taxon>Lactobacillales</taxon>
        <taxon>Lactobacillaceae</taxon>
        <taxon>Secundilactobacillus</taxon>
    </lineage>
</organism>
<comment type="caution">
    <text evidence="7">The sequence shown here is derived from an EMBL/GenBank/DDBJ whole genome shotgun (WGS) entry which is preliminary data.</text>
</comment>
<proteinExistence type="inferred from homology"/>
<evidence type="ECO:0000256" key="2">
    <source>
        <dbReference type="ARBA" id="ARBA00008900"/>
    </source>
</evidence>
<name>A0A4R5NL65_9LACO</name>
<evidence type="ECO:0000256" key="3">
    <source>
        <dbReference type="ARBA" id="ARBA00012982"/>
    </source>
</evidence>
<evidence type="ECO:0000256" key="4">
    <source>
        <dbReference type="ARBA" id="ARBA00018141"/>
    </source>
</evidence>
<dbReference type="Gene3D" id="3.30.479.10">
    <property type="entry name" value="6-pyruvoyl tetrahydropterin synthase/QueD"/>
    <property type="match status" value="1"/>
</dbReference>
<dbReference type="GO" id="GO:0070497">
    <property type="term" value="F:6-carboxytetrahydropterin synthase activity"/>
    <property type="evidence" value="ECO:0007669"/>
    <property type="project" value="UniProtKB-EC"/>
</dbReference>